<sequence>MTTKAFEKHLKTANDLQTTYAEYRAGFIAFALEKNKRSTPYIERARALKSAASSAETPEELLEIHDIQDALLYASGISDKAKKFLTDVNKKESIENLIENFLKPAGDEFIDELVFRYLLFQGDSLGGSMRNIAGALAQQKLTRSIIAALDIANIPYKWLDSRNKKYNWLDKPEDDYDIEIFAKGISWNHNGTPRTLVYNINVPLVRKNVDICLFDCEPDIYVSQKINKQPKRYLLLGELKGGIDPAGADEHWKTANTALSRIRDKFQEKGLRPKTIFIGAAIEKSMAIEIWNQLQSDLLTNSANLTKAEQVSSLCRWLIHL</sequence>
<dbReference type="SUPFAM" id="SSF52980">
    <property type="entry name" value="Restriction endonuclease-like"/>
    <property type="match status" value="1"/>
</dbReference>
<gene>
    <name evidence="1" type="ORF">SAMN06264849_11611</name>
</gene>
<dbReference type="GO" id="GO:0009307">
    <property type="term" value="P:DNA restriction-modification system"/>
    <property type="evidence" value="ECO:0007669"/>
    <property type="project" value="InterPro"/>
</dbReference>
<dbReference type="InterPro" id="IPR011335">
    <property type="entry name" value="Restrct_endonuc-II-like"/>
</dbReference>
<dbReference type="OrthoDB" id="1551434at2"/>
<dbReference type="CDD" id="cd22315">
    <property type="entry name" value="BsoBI-like"/>
    <property type="match status" value="1"/>
</dbReference>
<dbReference type="Gene3D" id="3.40.91.10">
    <property type="match status" value="1"/>
</dbReference>
<evidence type="ECO:0000313" key="2">
    <source>
        <dbReference type="Proteomes" id="UP000315636"/>
    </source>
</evidence>
<dbReference type="GO" id="GO:0009036">
    <property type="term" value="F:type II site-specific deoxyribonuclease activity"/>
    <property type="evidence" value="ECO:0007669"/>
    <property type="project" value="InterPro"/>
</dbReference>
<evidence type="ECO:0000313" key="1">
    <source>
        <dbReference type="EMBL" id="SMO93580.1"/>
    </source>
</evidence>
<protein>
    <submittedName>
        <fullName evidence="1">Type II restriction enzyme</fullName>
    </submittedName>
</protein>
<dbReference type="RefSeq" id="WP_142506745.1">
    <property type="nucleotide sequence ID" value="NZ_FXTI01000016.1"/>
</dbReference>
<dbReference type="EMBL" id="FXTI01000016">
    <property type="protein sequence ID" value="SMO93580.1"/>
    <property type="molecule type" value="Genomic_DNA"/>
</dbReference>
<accession>A0A521FDH6</accession>
<reference evidence="1 2" key="1">
    <citation type="submission" date="2017-05" db="EMBL/GenBank/DDBJ databases">
        <authorList>
            <person name="Varghese N."/>
            <person name="Submissions S."/>
        </authorList>
    </citation>
    <scope>NUCLEOTIDE SEQUENCE [LARGE SCALE GENOMIC DNA]</scope>
    <source>
        <strain evidence="1 2">DSM 45474</strain>
    </source>
</reference>
<dbReference type="GO" id="GO:0003677">
    <property type="term" value="F:DNA binding"/>
    <property type="evidence" value="ECO:0007669"/>
    <property type="project" value="InterPro"/>
</dbReference>
<name>A0A521FDH6_9BACL</name>
<dbReference type="InterPro" id="IPR043091">
    <property type="entry name" value="Restr_endonucII_AvaI/BsoBI_hel"/>
</dbReference>
<dbReference type="Gene3D" id="1.10.238.90">
    <property type="entry name" value="Restriction endonuclease BsobI, helical domain"/>
    <property type="match status" value="1"/>
</dbReference>
<dbReference type="Pfam" id="PF09194">
    <property type="entry name" value="Endonuc-BsobI"/>
    <property type="match status" value="1"/>
</dbReference>
<dbReference type="AlphaFoldDB" id="A0A521FDH6"/>
<dbReference type="Proteomes" id="UP000315636">
    <property type="component" value="Unassembled WGS sequence"/>
</dbReference>
<organism evidence="1 2">
    <name type="scientific">Melghirimyces algeriensis</name>
    <dbReference type="NCBI Taxonomy" id="910412"/>
    <lineage>
        <taxon>Bacteria</taxon>
        <taxon>Bacillati</taxon>
        <taxon>Bacillota</taxon>
        <taxon>Bacilli</taxon>
        <taxon>Bacillales</taxon>
        <taxon>Thermoactinomycetaceae</taxon>
        <taxon>Melghirimyces</taxon>
    </lineage>
</organism>
<proteinExistence type="predicted"/>
<dbReference type="InterPro" id="IPR015277">
    <property type="entry name" value="Restrct_endonuc_II_AvaI/BsoBI"/>
</dbReference>
<keyword evidence="2" id="KW-1185">Reference proteome</keyword>